<organism evidence="1 2">
    <name type="scientific">Pontibacter diazotrophicus</name>
    <dbReference type="NCBI Taxonomy" id="1400979"/>
    <lineage>
        <taxon>Bacteria</taxon>
        <taxon>Pseudomonadati</taxon>
        <taxon>Bacteroidota</taxon>
        <taxon>Cytophagia</taxon>
        <taxon>Cytophagales</taxon>
        <taxon>Hymenobacteraceae</taxon>
        <taxon>Pontibacter</taxon>
    </lineage>
</organism>
<evidence type="ECO:0000313" key="2">
    <source>
        <dbReference type="Proteomes" id="UP000256708"/>
    </source>
</evidence>
<dbReference type="RefSeq" id="WP_115563484.1">
    <property type="nucleotide sequence ID" value="NZ_QRGR01000001.1"/>
</dbReference>
<dbReference type="Proteomes" id="UP000256708">
    <property type="component" value="Unassembled WGS sequence"/>
</dbReference>
<sequence length="115" mass="12729">MKKFYLLFTLFAVSVTLSSCDKCDGEQPRARIINKGTNEASVQIKTTGGNTENLNNVPAGTTSDFRNYAAGAITFTITADKVVREETVQMSECYEYDITVDSNNNITTTPRDRND</sequence>
<comment type="caution">
    <text evidence="1">The sequence shown here is derived from an EMBL/GenBank/DDBJ whole genome shotgun (WGS) entry which is preliminary data.</text>
</comment>
<dbReference type="EMBL" id="QRGR01000001">
    <property type="protein sequence ID" value="RDV16964.1"/>
    <property type="molecule type" value="Genomic_DNA"/>
</dbReference>
<reference evidence="2" key="1">
    <citation type="submission" date="2018-08" db="EMBL/GenBank/DDBJ databases">
        <authorList>
            <person name="Liu Z.-W."/>
            <person name="Du Z.-J."/>
        </authorList>
    </citation>
    <scope>NUCLEOTIDE SEQUENCE [LARGE SCALE GENOMIC DNA]</scope>
    <source>
        <strain evidence="2">H4X</strain>
    </source>
</reference>
<keyword evidence="2" id="KW-1185">Reference proteome</keyword>
<gene>
    <name evidence="1" type="ORF">DXT99_00115</name>
</gene>
<dbReference type="PROSITE" id="PS51257">
    <property type="entry name" value="PROKAR_LIPOPROTEIN"/>
    <property type="match status" value="1"/>
</dbReference>
<protein>
    <submittedName>
        <fullName evidence="1">Uncharacterized protein</fullName>
    </submittedName>
</protein>
<evidence type="ECO:0000313" key="1">
    <source>
        <dbReference type="EMBL" id="RDV16964.1"/>
    </source>
</evidence>
<dbReference type="OrthoDB" id="883474at2"/>
<dbReference type="AlphaFoldDB" id="A0A3D8LIA0"/>
<accession>A0A3D8LIA0</accession>
<name>A0A3D8LIA0_9BACT</name>
<proteinExistence type="predicted"/>